<keyword evidence="3" id="KW-1185">Reference proteome</keyword>
<dbReference type="PANTHER" id="PTHR43056">
    <property type="entry name" value="PEPTIDASE S9 PROLYL OLIGOPEPTIDASE"/>
    <property type="match status" value="1"/>
</dbReference>
<name>A0A8J4XQ57_CHIOP</name>
<dbReference type="GO" id="GO:0004177">
    <property type="term" value="F:aminopeptidase activity"/>
    <property type="evidence" value="ECO:0007669"/>
    <property type="project" value="UniProtKB-KW"/>
</dbReference>
<reference evidence="2" key="1">
    <citation type="submission" date="2020-07" db="EMBL/GenBank/DDBJ databases">
        <title>The High-quality genome of the commercially important snow crab, Chionoecetes opilio.</title>
        <authorList>
            <person name="Jeong J.-H."/>
            <person name="Ryu S."/>
        </authorList>
    </citation>
    <scope>NUCLEOTIDE SEQUENCE</scope>
    <source>
        <strain evidence="2">MADBK_172401_WGS</strain>
        <tissue evidence="2">Digestive gland</tissue>
    </source>
</reference>
<dbReference type="GO" id="GO:0008236">
    <property type="term" value="F:serine-type peptidase activity"/>
    <property type="evidence" value="ECO:0007669"/>
    <property type="project" value="InterPro"/>
</dbReference>
<dbReference type="SUPFAM" id="SSF82171">
    <property type="entry name" value="DPP6 N-terminal domain-like"/>
    <property type="match status" value="1"/>
</dbReference>
<dbReference type="EMBL" id="JACEEZ010024702">
    <property type="protein sequence ID" value="KAG0709483.1"/>
    <property type="molecule type" value="Genomic_DNA"/>
</dbReference>
<dbReference type="InterPro" id="IPR029058">
    <property type="entry name" value="AB_hydrolase_fold"/>
</dbReference>
<proteinExistence type="predicted"/>
<dbReference type="Gene3D" id="3.40.50.1820">
    <property type="entry name" value="alpha/beta hydrolase"/>
    <property type="match status" value="1"/>
</dbReference>
<dbReference type="OrthoDB" id="6377135at2759"/>
<dbReference type="InterPro" id="IPR001375">
    <property type="entry name" value="Peptidase_S9_cat"/>
</dbReference>
<dbReference type="Pfam" id="PF00326">
    <property type="entry name" value="Peptidase_S9"/>
    <property type="match status" value="1"/>
</dbReference>
<dbReference type="AlphaFoldDB" id="A0A8J4XQ57"/>
<protein>
    <submittedName>
        <fullName evidence="2">Dipeptidyl aminopeptidase BIII</fullName>
    </submittedName>
</protein>
<dbReference type="PANTHER" id="PTHR43056:SF5">
    <property type="entry name" value="PEPTIDASE S9 PROLYL OLIGOPEPTIDASE CATALYTIC DOMAIN-CONTAINING PROTEIN"/>
    <property type="match status" value="1"/>
</dbReference>
<evidence type="ECO:0000259" key="1">
    <source>
        <dbReference type="Pfam" id="PF00326"/>
    </source>
</evidence>
<dbReference type="GO" id="GO:0006508">
    <property type="term" value="P:proteolysis"/>
    <property type="evidence" value="ECO:0007669"/>
    <property type="project" value="InterPro"/>
</dbReference>
<evidence type="ECO:0000313" key="2">
    <source>
        <dbReference type="EMBL" id="KAG0709483.1"/>
    </source>
</evidence>
<dbReference type="Gene3D" id="2.120.10.30">
    <property type="entry name" value="TolB, C-terminal domain"/>
    <property type="match status" value="1"/>
</dbReference>
<gene>
    <name evidence="2" type="primary">dapb3</name>
    <name evidence="2" type="ORF">GWK47_023865</name>
</gene>
<keyword evidence="2" id="KW-0031">Aminopeptidase</keyword>
<keyword evidence="2" id="KW-0645">Protease</keyword>
<feature type="domain" description="Peptidase S9 prolyl oligopeptidase catalytic" evidence="1">
    <location>
        <begin position="376"/>
        <end position="462"/>
    </location>
</feature>
<comment type="caution">
    <text evidence="2">The sequence shown here is derived from an EMBL/GenBank/DDBJ whole genome shotgun (WGS) entry which is preliminary data.</text>
</comment>
<dbReference type="SUPFAM" id="SSF53474">
    <property type="entry name" value="alpha/beta-Hydrolases"/>
    <property type="match status" value="1"/>
</dbReference>
<sequence length="611" mass="67652">MESGELVRWTAPEYDVVTHVHEYGGGSFTVYNHTLFFCRGEDNGVYRQDGPAATPSRLAHNPKKRYADAAYSPRWDALFLVLEDHSGVEEEGTQEPRNSLVSVDAATGEEEVVVEHADFFASPRITQDGLHLVWIQWNHPHMPWDENQMFVADLKEDPRDVTISRFFQHGSMMTPSFDHNNELFYVHDSTGWWNLYWVNRRGFEINLTPQSLEVGWPTWRFGRQAYAVNPGLGAREAVVICGHDLTVVDLRRQERRVLNTGYTTYSLGVTYSKTGDKVYTVASDGTRLPRLVEVEVGSGRTKVVGAVEGEEWGPGEGYISRARLVQFPTTQEDFAYGYLYMPKNQDYHASEGTLPPLLVKVHEGPTDAASQALNPRHQFFTSRGFALLDIDYRGSTGYGKLYRNKLNQMWGVYDVDDVLAGASHLVREGVVDGGRVCIDSSSVAAYTMLSALTMPGSLFRAGGGGVRRGRRAGGGSHLVREGVVDGGRVCIDQQLRGGLHHALSPTMPGSLFRADQINQQRTAAKGTLEALVTRPMTQASDRYTVPLMRSSTLPALTPAPPVYISVGIVSLADIGAVKTQALVYCATAINKKIWVKFARSESNFVARTLPG</sequence>
<dbReference type="InterPro" id="IPR050585">
    <property type="entry name" value="Xaa-Pro_dipeptidyl-ppase/CocE"/>
</dbReference>
<keyword evidence="2" id="KW-0378">Hydrolase</keyword>
<dbReference type="InterPro" id="IPR011042">
    <property type="entry name" value="6-blade_b-propeller_TolB-like"/>
</dbReference>
<evidence type="ECO:0000313" key="3">
    <source>
        <dbReference type="Proteomes" id="UP000770661"/>
    </source>
</evidence>
<accession>A0A8J4XQ57</accession>
<organism evidence="2 3">
    <name type="scientific">Chionoecetes opilio</name>
    <name type="common">Atlantic snow crab</name>
    <name type="synonym">Cancer opilio</name>
    <dbReference type="NCBI Taxonomy" id="41210"/>
    <lineage>
        <taxon>Eukaryota</taxon>
        <taxon>Metazoa</taxon>
        <taxon>Ecdysozoa</taxon>
        <taxon>Arthropoda</taxon>
        <taxon>Crustacea</taxon>
        <taxon>Multicrustacea</taxon>
        <taxon>Malacostraca</taxon>
        <taxon>Eumalacostraca</taxon>
        <taxon>Eucarida</taxon>
        <taxon>Decapoda</taxon>
        <taxon>Pleocyemata</taxon>
        <taxon>Brachyura</taxon>
        <taxon>Eubrachyura</taxon>
        <taxon>Majoidea</taxon>
        <taxon>Majidae</taxon>
        <taxon>Chionoecetes</taxon>
    </lineage>
</organism>
<dbReference type="Proteomes" id="UP000770661">
    <property type="component" value="Unassembled WGS sequence"/>
</dbReference>